<dbReference type="RefSeq" id="WP_244676550.1">
    <property type="nucleotide sequence ID" value="NZ_CP095046.1"/>
</dbReference>
<feature type="domain" description="PKD" evidence="1">
    <location>
        <begin position="59"/>
        <end position="107"/>
    </location>
</feature>
<protein>
    <submittedName>
        <fullName evidence="2">PKD domain-containing protein</fullName>
    </submittedName>
</protein>
<dbReference type="PROSITE" id="PS50093">
    <property type="entry name" value="PKD"/>
    <property type="match status" value="1"/>
</dbReference>
<name>A0A8T9Q6E1_9BACT</name>
<dbReference type="InterPro" id="IPR022409">
    <property type="entry name" value="PKD/Chitinase_dom"/>
</dbReference>
<gene>
    <name evidence="2" type="ORF">MUN79_04285</name>
</gene>
<dbReference type="Gene3D" id="2.60.40.10">
    <property type="entry name" value="Immunoglobulins"/>
    <property type="match status" value="1"/>
</dbReference>
<dbReference type="InterPro" id="IPR013783">
    <property type="entry name" value="Ig-like_fold"/>
</dbReference>
<dbReference type="InterPro" id="IPR000601">
    <property type="entry name" value="PKD_dom"/>
</dbReference>
<dbReference type="Pfam" id="PF18911">
    <property type="entry name" value="PKD_4"/>
    <property type="match status" value="1"/>
</dbReference>
<dbReference type="CDD" id="cd00146">
    <property type="entry name" value="PKD"/>
    <property type="match status" value="1"/>
</dbReference>
<evidence type="ECO:0000313" key="3">
    <source>
        <dbReference type="Proteomes" id="UP000831796"/>
    </source>
</evidence>
<reference evidence="2" key="1">
    <citation type="submission" date="2022-04" db="EMBL/GenBank/DDBJ databases">
        <title>Hymenobacter sp. isolated from the air.</title>
        <authorList>
            <person name="Won M."/>
            <person name="Lee C.-M."/>
            <person name="Woen H.-Y."/>
            <person name="Kwon S.-W."/>
        </authorList>
    </citation>
    <scope>NUCLEOTIDE SEQUENCE</scope>
    <source>
        <strain evidence="2">5116S-3</strain>
    </source>
</reference>
<dbReference type="Proteomes" id="UP000831796">
    <property type="component" value="Chromosome"/>
</dbReference>
<accession>A0A8T9Q6E1</accession>
<dbReference type="SMART" id="SM00089">
    <property type="entry name" value="PKD"/>
    <property type="match status" value="1"/>
</dbReference>
<proteinExistence type="predicted"/>
<dbReference type="EMBL" id="CP095046">
    <property type="protein sequence ID" value="UOQ73196.1"/>
    <property type="molecule type" value="Genomic_DNA"/>
</dbReference>
<keyword evidence="3" id="KW-1185">Reference proteome</keyword>
<dbReference type="SUPFAM" id="SSF49299">
    <property type="entry name" value="PKD domain"/>
    <property type="match status" value="1"/>
</dbReference>
<dbReference type="InterPro" id="IPR035986">
    <property type="entry name" value="PKD_dom_sf"/>
</dbReference>
<dbReference type="KEGG" id="hcu:MUN79_04285"/>
<evidence type="ECO:0000259" key="1">
    <source>
        <dbReference type="PROSITE" id="PS50093"/>
    </source>
</evidence>
<sequence>MKKLVMGVALLGLLTACQKEDEAPAAEPGFTFRGSTIDALDIATHDTCSLFNKSKNAQSFLWDFGNGVTSEAKQPVLSYDKPGNYIVTLTTTNQEGRKTSISKTVQVRDLVVKRIMLNRVYWSLTPIPNFNSTWPQTDEADVYLQIQYVTQNSKFLPGASWKTRRWYSGVRR</sequence>
<dbReference type="AlphaFoldDB" id="A0A8T9Q6E1"/>
<evidence type="ECO:0000313" key="2">
    <source>
        <dbReference type="EMBL" id="UOQ73196.1"/>
    </source>
</evidence>
<organism evidence="2 3">
    <name type="scientific">Hymenobacter cellulosilyticus</name>
    <dbReference type="NCBI Taxonomy" id="2932248"/>
    <lineage>
        <taxon>Bacteria</taxon>
        <taxon>Pseudomonadati</taxon>
        <taxon>Bacteroidota</taxon>
        <taxon>Cytophagia</taxon>
        <taxon>Cytophagales</taxon>
        <taxon>Hymenobacteraceae</taxon>
        <taxon>Hymenobacter</taxon>
    </lineage>
</organism>
<dbReference type="PROSITE" id="PS51257">
    <property type="entry name" value="PROKAR_LIPOPROTEIN"/>
    <property type="match status" value="1"/>
</dbReference>